<name>A0A4R0WZ45_9BURK</name>
<reference evidence="2 3" key="1">
    <citation type="submission" date="2017-02" db="EMBL/GenBank/DDBJ databases">
        <title>Paraburkholderia sophoroidis sp. nov. and Paraburkholderia steynii sp. nov. rhizobial symbionts of the fynbos legume Hypocalyptus sophoroides.</title>
        <authorList>
            <person name="Steenkamp E.T."/>
            <person name="Beukes C.W."/>
            <person name="Van Zyl E."/>
            <person name="Avontuur J."/>
            <person name="Chan W.Y."/>
            <person name="Hassen A."/>
            <person name="Palmer M."/>
            <person name="Mthombeni L."/>
            <person name="Phalane F."/>
            <person name="Sereme K."/>
            <person name="Venter S.N."/>
        </authorList>
    </citation>
    <scope>NUCLEOTIDE SEQUENCE [LARGE SCALE GENOMIC DNA]</scope>
    <source>
        <strain evidence="2 3">HC1.1ba</strain>
    </source>
</reference>
<dbReference type="Gene3D" id="2.170.270.10">
    <property type="entry name" value="SET domain"/>
    <property type="match status" value="1"/>
</dbReference>
<comment type="caution">
    <text evidence="2">The sequence shown here is derived from an EMBL/GenBank/DDBJ whole genome shotgun (WGS) entry which is preliminary data.</text>
</comment>
<feature type="domain" description="SET" evidence="1">
    <location>
        <begin position="1"/>
        <end position="57"/>
    </location>
</feature>
<dbReference type="AlphaFoldDB" id="A0A4R0WZ45"/>
<protein>
    <recommendedName>
        <fullName evidence="1">SET domain-containing protein</fullName>
    </recommendedName>
</protein>
<sequence>MAPGIGFLTDGSRGGNSARFQNHACVLNCEAIETGSCVFIYALTAIHPGEELFIDYSLVADGEITDDVCT</sequence>
<dbReference type="Pfam" id="PF00856">
    <property type="entry name" value="SET"/>
    <property type="match status" value="1"/>
</dbReference>
<dbReference type="Proteomes" id="UP000294200">
    <property type="component" value="Unassembled WGS sequence"/>
</dbReference>
<dbReference type="SUPFAM" id="SSF82199">
    <property type="entry name" value="SET domain"/>
    <property type="match status" value="1"/>
</dbReference>
<proteinExistence type="predicted"/>
<gene>
    <name evidence="2" type="ORF">BZM27_51935</name>
</gene>
<accession>A0A4R0WZ45</accession>
<dbReference type="InterPro" id="IPR046341">
    <property type="entry name" value="SET_dom_sf"/>
</dbReference>
<dbReference type="EMBL" id="MWML01000589">
    <property type="protein sequence ID" value="TCG02966.1"/>
    <property type="molecule type" value="Genomic_DNA"/>
</dbReference>
<organism evidence="2 3">
    <name type="scientific">Paraburkholderia steynii</name>
    <dbReference type="NCBI Taxonomy" id="1245441"/>
    <lineage>
        <taxon>Bacteria</taxon>
        <taxon>Pseudomonadati</taxon>
        <taxon>Pseudomonadota</taxon>
        <taxon>Betaproteobacteria</taxon>
        <taxon>Burkholderiales</taxon>
        <taxon>Burkholderiaceae</taxon>
        <taxon>Paraburkholderia</taxon>
    </lineage>
</organism>
<dbReference type="InterPro" id="IPR001214">
    <property type="entry name" value="SET_dom"/>
</dbReference>
<evidence type="ECO:0000313" key="2">
    <source>
        <dbReference type="EMBL" id="TCG02966.1"/>
    </source>
</evidence>
<keyword evidence="3" id="KW-1185">Reference proteome</keyword>
<dbReference type="PROSITE" id="PS50280">
    <property type="entry name" value="SET"/>
    <property type="match status" value="1"/>
</dbReference>
<evidence type="ECO:0000313" key="3">
    <source>
        <dbReference type="Proteomes" id="UP000294200"/>
    </source>
</evidence>
<evidence type="ECO:0000259" key="1">
    <source>
        <dbReference type="PROSITE" id="PS50280"/>
    </source>
</evidence>